<dbReference type="AlphaFoldDB" id="A0A176RVD0"/>
<keyword evidence="2" id="KW-1185">Reference proteome</keyword>
<evidence type="ECO:0008006" key="3">
    <source>
        <dbReference type="Google" id="ProtNLM"/>
    </source>
</evidence>
<evidence type="ECO:0000313" key="2">
    <source>
        <dbReference type="Proteomes" id="UP000076962"/>
    </source>
</evidence>
<gene>
    <name evidence="1" type="ORF">THIOM_004677</name>
</gene>
<dbReference type="EMBL" id="LUTY01002706">
    <property type="protein sequence ID" value="OAD19676.1"/>
    <property type="molecule type" value="Genomic_DNA"/>
</dbReference>
<sequence>MSKRLTLPIEKPREILLDESFILCASHQGCDSKDEYCQEELEERQLRALTAILSAYLAGVSLVLDETEPSQVATIYREKYRLMSLDVKKILKRWLDGRGGRLRRCKLAKINPKAVKACKMGTLDPLLCRLAIACRGQAPLWTLDSDFWCASEFHPEIKPTCPQAALDSVK</sequence>
<dbReference type="Proteomes" id="UP000076962">
    <property type="component" value="Unassembled WGS sequence"/>
</dbReference>
<proteinExistence type="predicted"/>
<evidence type="ECO:0000313" key="1">
    <source>
        <dbReference type="EMBL" id="OAD19676.1"/>
    </source>
</evidence>
<accession>A0A176RVD0</accession>
<protein>
    <recommendedName>
        <fullName evidence="3">PIN domain-containing protein</fullName>
    </recommendedName>
</protein>
<reference evidence="1 2" key="1">
    <citation type="submission" date="2016-05" db="EMBL/GenBank/DDBJ databases">
        <title>Single-cell genome of chain-forming Candidatus Thiomargarita nelsonii and comparison to other large sulfur-oxidizing bacteria.</title>
        <authorList>
            <person name="Winkel M."/>
            <person name="Salman V."/>
            <person name="Woyke T."/>
            <person name="Schulz-Vogt H."/>
            <person name="Richter M."/>
            <person name="Flood B."/>
            <person name="Bailey J."/>
            <person name="Amann R."/>
            <person name="Mussmann M."/>
        </authorList>
    </citation>
    <scope>NUCLEOTIDE SEQUENCE [LARGE SCALE GENOMIC DNA]</scope>
    <source>
        <strain evidence="1 2">THI036</strain>
    </source>
</reference>
<name>A0A176RVD0_9GAMM</name>
<comment type="caution">
    <text evidence="1">The sequence shown here is derived from an EMBL/GenBank/DDBJ whole genome shotgun (WGS) entry which is preliminary data.</text>
</comment>
<organism evidence="1 2">
    <name type="scientific">Candidatus Thiomargarita nelsonii</name>
    <dbReference type="NCBI Taxonomy" id="1003181"/>
    <lineage>
        <taxon>Bacteria</taxon>
        <taxon>Pseudomonadati</taxon>
        <taxon>Pseudomonadota</taxon>
        <taxon>Gammaproteobacteria</taxon>
        <taxon>Thiotrichales</taxon>
        <taxon>Thiotrichaceae</taxon>
        <taxon>Thiomargarita</taxon>
    </lineage>
</organism>